<dbReference type="OrthoDB" id="1026733at2759"/>
<accession>A0A1Z5K3E2</accession>
<gene>
    <name evidence="3" type="ORF">FisN_7Hh084</name>
</gene>
<feature type="region of interest" description="Disordered" evidence="1">
    <location>
        <begin position="302"/>
        <end position="323"/>
    </location>
</feature>
<evidence type="ECO:0000259" key="2">
    <source>
        <dbReference type="PROSITE" id="PS50033"/>
    </source>
</evidence>
<dbReference type="GO" id="GO:0005783">
    <property type="term" value="C:endoplasmic reticulum"/>
    <property type="evidence" value="ECO:0007669"/>
    <property type="project" value="TreeGrafter"/>
</dbReference>
<evidence type="ECO:0000313" key="3">
    <source>
        <dbReference type="EMBL" id="GAX20773.1"/>
    </source>
</evidence>
<dbReference type="PROSITE" id="PS50033">
    <property type="entry name" value="UBX"/>
    <property type="match status" value="1"/>
</dbReference>
<feature type="region of interest" description="Disordered" evidence="1">
    <location>
        <begin position="1"/>
        <end position="55"/>
    </location>
</feature>
<dbReference type="SUPFAM" id="SSF54236">
    <property type="entry name" value="Ubiquitin-like"/>
    <property type="match status" value="1"/>
</dbReference>
<keyword evidence="4" id="KW-1185">Reference proteome</keyword>
<dbReference type="CDD" id="cd01767">
    <property type="entry name" value="UBX"/>
    <property type="match status" value="1"/>
</dbReference>
<feature type="domain" description="UBX" evidence="2">
    <location>
        <begin position="338"/>
        <end position="417"/>
    </location>
</feature>
<dbReference type="SMART" id="SM00166">
    <property type="entry name" value="UBX"/>
    <property type="match status" value="1"/>
</dbReference>
<dbReference type="PANTHER" id="PTHR23322:SF1">
    <property type="entry name" value="FAS-ASSOCIATED FACTOR 2"/>
    <property type="match status" value="1"/>
</dbReference>
<dbReference type="Gene3D" id="3.40.30.10">
    <property type="entry name" value="Glutaredoxin"/>
    <property type="match status" value="1"/>
</dbReference>
<feature type="compositionally biased region" description="Basic and acidic residues" evidence="1">
    <location>
        <begin position="302"/>
        <end position="312"/>
    </location>
</feature>
<dbReference type="PANTHER" id="PTHR23322">
    <property type="entry name" value="FAS-ASSOCIATED PROTEIN"/>
    <property type="match status" value="1"/>
</dbReference>
<protein>
    <recommendedName>
        <fullName evidence="2">UBX domain-containing protein</fullName>
    </recommendedName>
</protein>
<evidence type="ECO:0000313" key="4">
    <source>
        <dbReference type="Proteomes" id="UP000198406"/>
    </source>
</evidence>
<dbReference type="EMBL" id="BDSP01000152">
    <property type="protein sequence ID" value="GAX20773.1"/>
    <property type="molecule type" value="Genomic_DNA"/>
</dbReference>
<feature type="compositionally biased region" description="Low complexity" evidence="1">
    <location>
        <begin position="33"/>
        <end position="43"/>
    </location>
</feature>
<dbReference type="InterPro" id="IPR050730">
    <property type="entry name" value="UBX_domain-protein"/>
</dbReference>
<comment type="caution">
    <text evidence="3">The sequence shown here is derived from an EMBL/GenBank/DDBJ whole genome shotgun (WGS) entry which is preliminary data.</text>
</comment>
<proteinExistence type="predicted"/>
<dbReference type="InParanoid" id="A0A1Z5K3E2"/>
<feature type="compositionally biased region" description="Polar residues" evidence="1">
    <location>
        <begin position="1"/>
        <end position="10"/>
    </location>
</feature>
<reference evidence="3 4" key="1">
    <citation type="journal article" date="2015" name="Plant Cell">
        <title>Oil accumulation by the oleaginous diatom Fistulifera solaris as revealed by the genome and transcriptome.</title>
        <authorList>
            <person name="Tanaka T."/>
            <person name="Maeda Y."/>
            <person name="Veluchamy A."/>
            <person name="Tanaka M."/>
            <person name="Abida H."/>
            <person name="Marechal E."/>
            <person name="Bowler C."/>
            <person name="Muto M."/>
            <person name="Sunaga Y."/>
            <person name="Tanaka M."/>
            <person name="Yoshino T."/>
            <person name="Taniguchi T."/>
            <person name="Fukuda Y."/>
            <person name="Nemoto M."/>
            <person name="Matsumoto M."/>
            <person name="Wong P.S."/>
            <person name="Aburatani S."/>
            <person name="Fujibuchi W."/>
        </authorList>
    </citation>
    <scope>NUCLEOTIDE SEQUENCE [LARGE SCALE GENOMIC DNA]</scope>
    <source>
        <strain evidence="3 4">JPCC DA0580</strain>
    </source>
</reference>
<dbReference type="InterPro" id="IPR001012">
    <property type="entry name" value="UBX_dom"/>
</dbReference>
<evidence type="ECO:0000256" key="1">
    <source>
        <dbReference type="SAM" id="MobiDB-lite"/>
    </source>
</evidence>
<dbReference type="InterPro" id="IPR029071">
    <property type="entry name" value="Ubiquitin-like_domsf"/>
</dbReference>
<name>A0A1Z5K3E2_FISSO</name>
<sequence length="422" mass="47579">MTAASNSHSNSRTDRNLRSPSSPEQGGVESSHRNSTATTSATTNHHHHANTSTATTTHGKLLQFLHLMTTMLRLLLWPVRKFMTHLFDYLPSNDPSLDGLSPTVTAKAAQQFVQLVSSLTTTEQQQQQFWQTLGFTALQQQATQEGKLLLVYLHAPLHRQANHVLQQFASQTHMFNSQQQQLVLALGVSVHTALGTHLQHSLQATALPALFVLQPSTTVSRPMLLLVRVQGPALVQYCQSPPTMAPLLQILQSAVQRHQTVLAEQLARQWQRQEEMALRQQQDEEYQAALLADQERERLAQQAKREQEEQLQREQMALQEQETRLQQAKAQLRPEPDSTTPSAMVRFVLPSGQKINRRFHADDTIGTVRSFLMVYFHENEIPIQNVRLSTNFPKQHYDDDAVSLQEGGLVPQAVLMVQDLDA</sequence>
<dbReference type="AlphaFoldDB" id="A0A1Z5K3E2"/>
<dbReference type="GO" id="GO:0043130">
    <property type="term" value="F:ubiquitin binding"/>
    <property type="evidence" value="ECO:0007669"/>
    <property type="project" value="TreeGrafter"/>
</dbReference>
<dbReference type="Gene3D" id="3.10.20.90">
    <property type="entry name" value="Phosphatidylinositol 3-kinase Catalytic Subunit, Chain A, domain 1"/>
    <property type="match status" value="1"/>
</dbReference>
<dbReference type="Proteomes" id="UP000198406">
    <property type="component" value="Unassembled WGS sequence"/>
</dbReference>
<organism evidence="3 4">
    <name type="scientific">Fistulifera solaris</name>
    <name type="common">Oleaginous diatom</name>
    <dbReference type="NCBI Taxonomy" id="1519565"/>
    <lineage>
        <taxon>Eukaryota</taxon>
        <taxon>Sar</taxon>
        <taxon>Stramenopiles</taxon>
        <taxon>Ochrophyta</taxon>
        <taxon>Bacillariophyta</taxon>
        <taxon>Bacillariophyceae</taxon>
        <taxon>Bacillariophycidae</taxon>
        <taxon>Naviculales</taxon>
        <taxon>Naviculaceae</taxon>
        <taxon>Fistulifera</taxon>
    </lineage>
</organism>
<dbReference type="GO" id="GO:0036503">
    <property type="term" value="P:ERAD pathway"/>
    <property type="evidence" value="ECO:0007669"/>
    <property type="project" value="TreeGrafter"/>
</dbReference>
<dbReference type="Pfam" id="PF00789">
    <property type="entry name" value="UBX"/>
    <property type="match status" value="1"/>
</dbReference>